<feature type="compositionally biased region" description="Basic and acidic residues" evidence="3">
    <location>
        <begin position="88"/>
        <end position="101"/>
    </location>
</feature>
<dbReference type="SUPFAM" id="SSF57701">
    <property type="entry name" value="Zn2/Cys6 DNA-binding domain"/>
    <property type="match status" value="1"/>
</dbReference>
<dbReference type="PROSITE" id="PS00463">
    <property type="entry name" value="ZN2_CY6_FUNGAL_1"/>
    <property type="match status" value="1"/>
</dbReference>
<evidence type="ECO:0000256" key="1">
    <source>
        <dbReference type="ARBA" id="ARBA00004123"/>
    </source>
</evidence>
<dbReference type="InterPro" id="IPR050613">
    <property type="entry name" value="Sec_Metabolite_Reg"/>
</dbReference>
<reference evidence="5" key="1">
    <citation type="submission" date="2020-11" db="EMBL/GenBank/DDBJ databases">
        <authorList>
            <consortium name="DOE Joint Genome Institute"/>
            <person name="Ahrendt S."/>
            <person name="Riley R."/>
            <person name="Andreopoulos W."/>
            <person name="LaButti K."/>
            <person name="Pangilinan J."/>
            <person name="Ruiz-duenas F.J."/>
            <person name="Barrasa J.M."/>
            <person name="Sanchez-Garcia M."/>
            <person name="Camarero S."/>
            <person name="Miyauchi S."/>
            <person name="Serrano A."/>
            <person name="Linde D."/>
            <person name="Babiker R."/>
            <person name="Drula E."/>
            <person name="Ayuso-Fernandez I."/>
            <person name="Pacheco R."/>
            <person name="Padilla G."/>
            <person name="Ferreira P."/>
            <person name="Barriuso J."/>
            <person name="Kellner H."/>
            <person name="Castanera R."/>
            <person name="Alfaro M."/>
            <person name="Ramirez L."/>
            <person name="Pisabarro A.G."/>
            <person name="Kuo A."/>
            <person name="Tritt A."/>
            <person name="Lipzen A."/>
            <person name="He G."/>
            <person name="Yan M."/>
            <person name="Ng V."/>
            <person name="Cullen D."/>
            <person name="Martin F."/>
            <person name="Rosso M.-N."/>
            <person name="Henrissat B."/>
            <person name="Hibbett D."/>
            <person name="Martinez A.T."/>
            <person name="Grigoriev I.V."/>
        </authorList>
    </citation>
    <scope>NUCLEOTIDE SEQUENCE</scope>
    <source>
        <strain evidence="5">AH 44721</strain>
    </source>
</reference>
<comment type="subcellular location">
    <subcellularLocation>
        <location evidence="1">Nucleus</location>
    </subcellularLocation>
</comment>
<feature type="non-terminal residue" evidence="5">
    <location>
        <position position="316"/>
    </location>
</feature>
<dbReference type="AlphaFoldDB" id="A0A9P5TI35"/>
<organism evidence="5 6">
    <name type="scientific">Gymnopilus junonius</name>
    <name type="common">Spectacular rustgill mushroom</name>
    <name type="synonym">Gymnopilus spectabilis subsp. junonius</name>
    <dbReference type="NCBI Taxonomy" id="109634"/>
    <lineage>
        <taxon>Eukaryota</taxon>
        <taxon>Fungi</taxon>
        <taxon>Dikarya</taxon>
        <taxon>Basidiomycota</taxon>
        <taxon>Agaricomycotina</taxon>
        <taxon>Agaricomycetes</taxon>
        <taxon>Agaricomycetidae</taxon>
        <taxon>Agaricales</taxon>
        <taxon>Agaricineae</taxon>
        <taxon>Hymenogastraceae</taxon>
        <taxon>Gymnopilus</taxon>
    </lineage>
</organism>
<evidence type="ECO:0000313" key="5">
    <source>
        <dbReference type="EMBL" id="KAF8883483.1"/>
    </source>
</evidence>
<accession>A0A9P5TI35</accession>
<feature type="region of interest" description="Disordered" evidence="3">
    <location>
        <begin position="1"/>
        <end position="111"/>
    </location>
</feature>
<dbReference type="Pfam" id="PF00172">
    <property type="entry name" value="Zn_clus"/>
    <property type="match status" value="1"/>
</dbReference>
<evidence type="ECO:0000256" key="3">
    <source>
        <dbReference type="SAM" id="MobiDB-lite"/>
    </source>
</evidence>
<dbReference type="GO" id="GO:0000981">
    <property type="term" value="F:DNA-binding transcription factor activity, RNA polymerase II-specific"/>
    <property type="evidence" value="ECO:0007669"/>
    <property type="project" value="InterPro"/>
</dbReference>
<dbReference type="PANTHER" id="PTHR31001:SF90">
    <property type="entry name" value="CENTROMERE DNA-BINDING PROTEIN COMPLEX CBF3 SUBUNIT B"/>
    <property type="match status" value="1"/>
</dbReference>
<dbReference type="EMBL" id="JADNYJ010000115">
    <property type="protein sequence ID" value="KAF8883483.1"/>
    <property type="molecule type" value="Genomic_DNA"/>
</dbReference>
<name>A0A9P5TI35_GYMJU</name>
<evidence type="ECO:0000256" key="2">
    <source>
        <dbReference type="ARBA" id="ARBA00023242"/>
    </source>
</evidence>
<feature type="compositionally biased region" description="Polar residues" evidence="3">
    <location>
        <begin position="27"/>
        <end position="38"/>
    </location>
</feature>
<dbReference type="OrthoDB" id="3362851at2759"/>
<dbReference type="GO" id="GO:0008270">
    <property type="term" value="F:zinc ion binding"/>
    <property type="evidence" value="ECO:0007669"/>
    <property type="project" value="InterPro"/>
</dbReference>
<sequence length="316" mass="34143">MDSSRTPLSPGSNKRRRVSPSAELPMGQTQQQQTSLPSIRQLHPYLPSMTPDPSYNYSPPPSHYPAHLGQVDMGASHSMGAGPLRGAEAGDHEADDVDQRGPPKKKRRRQALSCTECKRRKIKCDRTQPCTPCTRRGEEAGCQWHIVEPVDFCHLPLHCSILPNGPPTTYARGCRRGSAAVRLWSVEFYGVSLPNATSTSTSAPAAGIFSTHGDIVPSNKSPFKAGSNAVSDTSYPFFTNGCSYTSLPRHRPENSPISAAATVKASPLSLASITSPYHPDQSQQGQSKNFHAQTLILGERLRPGSEDPTSTSGQTQ</sequence>
<gene>
    <name evidence="5" type="ORF">CPB84DRAFT_1827649</name>
</gene>
<dbReference type="InterPro" id="IPR036864">
    <property type="entry name" value="Zn2-C6_fun-type_DNA-bd_sf"/>
</dbReference>
<feature type="compositionally biased region" description="Polar residues" evidence="3">
    <location>
        <begin position="1"/>
        <end position="12"/>
    </location>
</feature>
<dbReference type="PANTHER" id="PTHR31001">
    <property type="entry name" value="UNCHARACTERIZED TRANSCRIPTIONAL REGULATORY PROTEIN"/>
    <property type="match status" value="1"/>
</dbReference>
<dbReference type="GO" id="GO:0005634">
    <property type="term" value="C:nucleus"/>
    <property type="evidence" value="ECO:0007669"/>
    <property type="project" value="UniProtKB-SubCell"/>
</dbReference>
<dbReference type="Gene3D" id="4.10.240.10">
    <property type="entry name" value="Zn(2)-C6 fungal-type DNA-binding domain"/>
    <property type="match status" value="1"/>
</dbReference>
<feature type="compositionally biased region" description="Polar residues" evidence="3">
    <location>
        <begin position="307"/>
        <end position="316"/>
    </location>
</feature>
<feature type="domain" description="Zn(2)-C6 fungal-type" evidence="4">
    <location>
        <begin position="113"/>
        <end position="144"/>
    </location>
</feature>
<proteinExistence type="predicted"/>
<keyword evidence="2" id="KW-0539">Nucleus</keyword>
<dbReference type="InterPro" id="IPR001138">
    <property type="entry name" value="Zn2Cys6_DnaBD"/>
</dbReference>
<evidence type="ECO:0000313" key="6">
    <source>
        <dbReference type="Proteomes" id="UP000724874"/>
    </source>
</evidence>
<dbReference type="Proteomes" id="UP000724874">
    <property type="component" value="Unassembled WGS sequence"/>
</dbReference>
<feature type="compositionally biased region" description="Polar residues" evidence="3">
    <location>
        <begin position="272"/>
        <end position="292"/>
    </location>
</feature>
<protein>
    <recommendedName>
        <fullName evidence="4">Zn(2)-C6 fungal-type domain-containing protein</fullName>
    </recommendedName>
</protein>
<dbReference type="SMART" id="SM00066">
    <property type="entry name" value="GAL4"/>
    <property type="match status" value="1"/>
</dbReference>
<keyword evidence="6" id="KW-1185">Reference proteome</keyword>
<comment type="caution">
    <text evidence="5">The sequence shown here is derived from an EMBL/GenBank/DDBJ whole genome shotgun (WGS) entry which is preliminary data.</text>
</comment>
<dbReference type="PROSITE" id="PS50048">
    <property type="entry name" value="ZN2_CY6_FUNGAL_2"/>
    <property type="match status" value="1"/>
</dbReference>
<feature type="region of interest" description="Disordered" evidence="3">
    <location>
        <begin position="272"/>
        <end position="316"/>
    </location>
</feature>
<dbReference type="CDD" id="cd00067">
    <property type="entry name" value="GAL4"/>
    <property type="match status" value="1"/>
</dbReference>
<evidence type="ECO:0000259" key="4">
    <source>
        <dbReference type="PROSITE" id="PS50048"/>
    </source>
</evidence>